<keyword evidence="3" id="KW-1185">Reference proteome</keyword>
<dbReference type="Proteomes" id="UP000255024">
    <property type="component" value="Unassembled WGS sequence"/>
</dbReference>
<dbReference type="PANTHER" id="PTHR38474:SF1">
    <property type="entry name" value="SLR0299 PROTEIN"/>
    <property type="match status" value="1"/>
</dbReference>
<feature type="active site" description="Proton acceptor" evidence="1">
    <location>
        <position position="186"/>
    </location>
</feature>
<dbReference type="Gene3D" id="3.30.559.10">
    <property type="entry name" value="Chloramphenicol acetyltransferase-like domain"/>
    <property type="match status" value="1"/>
</dbReference>
<protein>
    <submittedName>
        <fullName evidence="2">Chloramphenicol acetyltransferase</fullName>
        <ecNumber evidence="2">2.3.1.28</ecNumber>
    </submittedName>
</protein>
<accession>A0A378RN66</accession>
<reference evidence="2 3" key="1">
    <citation type="submission" date="2018-06" db="EMBL/GenBank/DDBJ databases">
        <authorList>
            <consortium name="Pathogen Informatics"/>
            <person name="Doyle S."/>
        </authorList>
    </citation>
    <scope>NUCLEOTIDE SEQUENCE [LARGE SCALE GENOMIC DNA]</scope>
    <source>
        <strain evidence="2 3">NCTC11179</strain>
    </source>
</reference>
<dbReference type="PANTHER" id="PTHR38474">
    <property type="entry name" value="SLR0299 PROTEIN"/>
    <property type="match status" value="1"/>
</dbReference>
<evidence type="ECO:0000256" key="1">
    <source>
        <dbReference type="PIRSR" id="PIRSR000440-1"/>
    </source>
</evidence>
<gene>
    <name evidence="2" type="primary">cat_2</name>
    <name evidence="2" type="ORF">NCTC11179_01699</name>
</gene>
<name>A0A378RN66_MYROD</name>
<dbReference type="EMBL" id="UGQL01000001">
    <property type="protein sequence ID" value="STZ28158.1"/>
    <property type="molecule type" value="Genomic_DNA"/>
</dbReference>
<dbReference type="Pfam" id="PF00302">
    <property type="entry name" value="CAT"/>
    <property type="match status" value="1"/>
</dbReference>
<dbReference type="InterPro" id="IPR001707">
    <property type="entry name" value="Cmp_AcTrfase"/>
</dbReference>
<organism evidence="2 3">
    <name type="scientific">Myroides odoratus</name>
    <name type="common">Flavobacterium odoratum</name>
    <dbReference type="NCBI Taxonomy" id="256"/>
    <lineage>
        <taxon>Bacteria</taxon>
        <taxon>Pseudomonadati</taxon>
        <taxon>Bacteroidota</taxon>
        <taxon>Flavobacteriia</taxon>
        <taxon>Flavobacteriales</taxon>
        <taxon>Flavobacteriaceae</taxon>
        <taxon>Myroides</taxon>
    </lineage>
</organism>
<dbReference type="AlphaFoldDB" id="A0A378RN66"/>
<dbReference type="InterPro" id="IPR023213">
    <property type="entry name" value="CAT-like_dom_sf"/>
</dbReference>
<dbReference type="SMART" id="SM01059">
    <property type="entry name" value="CAT"/>
    <property type="match status" value="1"/>
</dbReference>
<dbReference type="PIRSF" id="PIRSF000440">
    <property type="entry name" value="CAT"/>
    <property type="match status" value="1"/>
</dbReference>
<evidence type="ECO:0000313" key="2">
    <source>
        <dbReference type="EMBL" id="STZ28158.1"/>
    </source>
</evidence>
<dbReference type="SUPFAM" id="SSF52777">
    <property type="entry name" value="CoA-dependent acyltransferases"/>
    <property type="match status" value="1"/>
</dbReference>
<sequence>MRHLIHLEEWNRKEQFKFFSTFDEPFFGITVTIDCTQAYSQAKQNGQSFFLYYLYRALQAANHIENFRYRIVNQEVYLYDQIHASPTINRPNGTFGFAYMNYHIDEATFIQHAQEEIKKTQESTALLPAITGENVIHFSAVPWLNFTSLSHARSFSFPDSSPKISFGKVTENQGILSMPVSIHAHHALVDGYHVGLFVEEFQRLMEDGEMVRR</sequence>
<keyword evidence="2" id="KW-0808">Transferase</keyword>
<proteinExistence type="predicted"/>
<dbReference type="RefSeq" id="WP_115091029.1">
    <property type="nucleotide sequence ID" value="NZ_CP068107.1"/>
</dbReference>
<keyword evidence="2" id="KW-0012">Acyltransferase</keyword>
<dbReference type="EC" id="2.3.1.28" evidence="2"/>
<dbReference type="GO" id="GO:0008811">
    <property type="term" value="F:chloramphenicol O-acetyltransferase activity"/>
    <property type="evidence" value="ECO:0007669"/>
    <property type="project" value="UniProtKB-EC"/>
</dbReference>
<evidence type="ECO:0000313" key="3">
    <source>
        <dbReference type="Proteomes" id="UP000255024"/>
    </source>
</evidence>